<protein>
    <submittedName>
        <fullName evidence="2">Uncharacterized protein</fullName>
    </submittedName>
</protein>
<reference evidence="2" key="1">
    <citation type="submission" date="2023-03" db="EMBL/GenBank/DDBJ databases">
        <title>Massive genome expansion in bonnet fungi (Mycena s.s.) driven by repeated elements and novel gene families across ecological guilds.</title>
        <authorList>
            <consortium name="Lawrence Berkeley National Laboratory"/>
            <person name="Harder C.B."/>
            <person name="Miyauchi S."/>
            <person name="Viragh M."/>
            <person name="Kuo A."/>
            <person name="Thoen E."/>
            <person name="Andreopoulos B."/>
            <person name="Lu D."/>
            <person name="Skrede I."/>
            <person name="Drula E."/>
            <person name="Henrissat B."/>
            <person name="Morin E."/>
            <person name="Kohler A."/>
            <person name="Barry K."/>
            <person name="LaButti K."/>
            <person name="Morin E."/>
            <person name="Salamov A."/>
            <person name="Lipzen A."/>
            <person name="Mereny Z."/>
            <person name="Hegedus B."/>
            <person name="Baldrian P."/>
            <person name="Stursova M."/>
            <person name="Weitz H."/>
            <person name="Taylor A."/>
            <person name="Grigoriev I.V."/>
            <person name="Nagy L.G."/>
            <person name="Martin F."/>
            <person name="Kauserud H."/>
        </authorList>
    </citation>
    <scope>NUCLEOTIDE SEQUENCE</scope>
    <source>
        <strain evidence="2">CBHHK188m</strain>
    </source>
</reference>
<feature type="region of interest" description="Disordered" evidence="1">
    <location>
        <begin position="133"/>
        <end position="154"/>
    </location>
</feature>
<dbReference type="AlphaFoldDB" id="A0AAD7KG70"/>
<dbReference type="EMBL" id="JARJLG010000001">
    <property type="protein sequence ID" value="KAJ7784971.1"/>
    <property type="molecule type" value="Genomic_DNA"/>
</dbReference>
<evidence type="ECO:0000256" key="1">
    <source>
        <dbReference type="SAM" id="MobiDB-lite"/>
    </source>
</evidence>
<name>A0AAD7KG70_9AGAR</name>
<sequence>MVAVFSDVDKDRASSSTIINNSTNDAQFRIQSKVSASRWEVNPRWAITAFVQGRKNPNYKLDLGFRISSESELNDGLRIQEVKTKRADRVMVEDVEEERGSRNLGASLGTRSGGLGFEGTHGLPGVGLGTSWVPNERRDDEDNEHPEGIGAGVLDPAGLRDQWDLCSKLMGMD</sequence>
<evidence type="ECO:0000313" key="2">
    <source>
        <dbReference type="EMBL" id="KAJ7784971.1"/>
    </source>
</evidence>
<dbReference type="Proteomes" id="UP001215280">
    <property type="component" value="Unassembled WGS sequence"/>
</dbReference>
<keyword evidence="3" id="KW-1185">Reference proteome</keyword>
<organism evidence="2 3">
    <name type="scientific">Mycena maculata</name>
    <dbReference type="NCBI Taxonomy" id="230809"/>
    <lineage>
        <taxon>Eukaryota</taxon>
        <taxon>Fungi</taxon>
        <taxon>Dikarya</taxon>
        <taxon>Basidiomycota</taxon>
        <taxon>Agaricomycotina</taxon>
        <taxon>Agaricomycetes</taxon>
        <taxon>Agaricomycetidae</taxon>
        <taxon>Agaricales</taxon>
        <taxon>Marasmiineae</taxon>
        <taxon>Mycenaceae</taxon>
        <taxon>Mycena</taxon>
    </lineage>
</organism>
<evidence type="ECO:0000313" key="3">
    <source>
        <dbReference type="Proteomes" id="UP001215280"/>
    </source>
</evidence>
<gene>
    <name evidence="2" type="ORF">DFH07DRAFT_763588</name>
</gene>
<accession>A0AAD7KG70</accession>
<proteinExistence type="predicted"/>
<comment type="caution">
    <text evidence="2">The sequence shown here is derived from an EMBL/GenBank/DDBJ whole genome shotgun (WGS) entry which is preliminary data.</text>
</comment>